<keyword evidence="4" id="KW-0808">Transferase</keyword>
<keyword evidence="7" id="KW-1185">Reference proteome</keyword>
<evidence type="ECO:0000259" key="5">
    <source>
        <dbReference type="Pfam" id="PF00535"/>
    </source>
</evidence>
<evidence type="ECO:0000256" key="4">
    <source>
        <dbReference type="ARBA" id="ARBA00022679"/>
    </source>
</evidence>
<organism evidence="6 7">
    <name type="scientific">Laedolimicola ammoniilytica</name>
    <dbReference type="NCBI Taxonomy" id="2981771"/>
    <lineage>
        <taxon>Bacteria</taxon>
        <taxon>Bacillati</taxon>
        <taxon>Bacillota</taxon>
        <taxon>Clostridia</taxon>
        <taxon>Lachnospirales</taxon>
        <taxon>Lachnospiraceae</taxon>
        <taxon>Laedolimicola</taxon>
    </lineage>
</organism>
<dbReference type="Gene3D" id="3.90.550.10">
    <property type="entry name" value="Spore Coat Polysaccharide Biosynthesis Protein SpsA, Chain A"/>
    <property type="match status" value="1"/>
</dbReference>
<gene>
    <name evidence="6" type="ORF">OCV63_06060</name>
</gene>
<dbReference type="CDD" id="cd04186">
    <property type="entry name" value="GT_2_like_c"/>
    <property type="match status" value="1"/>
</dbReference>
<reference evidence="6 7" key="1">
    <citation type="journal article" date="2021" name="ISME Commun">
        <title>Automated analysis of genomic sequences facilitates high-throughput and comprehensive description of bacteria.</title>
        <authorList>
            <person name="Hitch T.C.A."/>
        </authorList>
    </citation>
    <scope>NUCLEOTIDE SEQUENCE [LARGE SCALE GENOMIC DNA]</scope>
    <source>
        <strain evidence="6 7">Sanger_04</strain>
    </source>
</reference>
<dbReference type="EMBL" id="JAOQKC010000006">
    <property type="protein sequence ID" value="MCU6696462.1"/>
    <property type="molecule type" value="Genomic_DNA"/>
</dbReference>
<feature type="domain" description="Glycosyltransferase 2-like" evidence="5">
    <location>
        <begin position="8"/>
        <end position="177"/>
    </location>
</feature>
<evidence type="ECO:0000256" key="1">
    <source>
        <dbReference type="ARBA" id="ARBA00004776"/>
    </source>
</evidence>
<comment type="pathway">
    <text evidence="1">Cell wall biogenesis; cell wall polysaccharide biosynthesis.</text>
</comment>
<evidence type="ECO:0000313" key="7">
    <source>
        <dbReference type="Proteomes" id="UP001652461"/>
    </source>
</evidence>
<accession>A0ABT2RWA3</accession>
<sequence length="320" mass="36212">MKADSQVSIVIPNYNGMAFMEACLTSVLADAPEAELIVVDNASKDGSLEYTREHFPEVCILAMDQNYGFARAVNEGIKAATRPYVILLNNDTEVEPGFTDALAEALQDDEKVFSAQAKLIQLHHPEKLDDAGNFYCALGWAFARGKDRSSIYYEEQDRVFAACAGAAIYRKAVFEEIGYFDEAHFAYLEDIDIGWRARIYGYQNLYAPQAKVLHAGSGTSGSRYNEFKVTLSSRNNIWIIYKNMPLFQRMLNLPFFLIGFGAKQLFFCKKGLGGIYARGILTGIRTCDRGKKVPFKWKHFPAYVRIQLELWRNIVRKVIV</sequence>
<dbReference type="PANTHER" id="PTHR43179">
    <property type="entry name" value="RHAMNOSYLTRANSFERASE WBBL"/>
    <property type="match status" value="1"/>
</dbReference>
<evidence type="ECO:0000313" key="6">
    <source>
        <dbReference type="EMBL" id="MCU6696462.1"/>
    </source>
</evidence>
<dbReference type="InterPro" id="IPR001173">
    <property type="entry name" value="Glyco_trans_2-like"/>
</dbReference>
<dbReference type="Pfam" id="PF00535">
    <property type="entry name" value="Glycos_transf_2"/>
    <property type="match status" value="1"/>
</dbReference>
<dbReference type="RefSeq" id="WP_158362770.1">
    <property type="nucleotide sequence ID" value="NZ_JAOQKC010000006.1"/>
</dbReference>
<comment type="caution">
    <text evidence="6">The sequence shown here is derived from an EMBL/GenBank/DDBJ whole genome shotgun (WGS) entry which is preliminary data.</text>
</comment>
<protein>
    <submittedName>
        <fullName evidence="6">Glycosyltransferase family 2 protein</fullName>
    </submittedName>
</protein>
<comment type="similarity">
    <text evidence="2">Belongs to the glycosyltransferase 2 family.</text>
</comment>
<evidence type="ECO:0000256" key="2">
    <source>
        <dbReference type="ARBA" id="ARBA00006739"/>
    </source>
</evidence>
<evidence type="ECO:0000256" key="3">
    <source>
        <dbReference type="ARBA" id="ARBA00022676"/>
    </source>
</evidence>
<dbReference type="Proteomes" id="UP001652461">
    <property type="component" value="Unassembled WGS sequence"/>
</dbReference>
<dbReference type="InterPro" id="IPR029044">
    <property type="entry name" value="Nucleotide-diphossugar_trans"/>
</dbReference>
<dbReference type="PANTHER" id="PTHR43179:SF12">
    <property type="entry name" value="GALACTOFURANOSYLTRANSFERASE GLFT2"/>
    <property type="match status" value="1"/>
</dbReference>
<keyword evidence="3" id="KW-0328">Glycosyltransferase</keyword>
<name>A0ABT2RWA3_9FIRM</name>
<proteinExistence type="inferred from homology"/>
<dbReference type="SUPFAM" id="SSF53448">
    <property type="entry name" value="Nucleotide-diphospho-sugar transferases"/>
    <property type="match status" value="1"/>
</dbReference>